<dbReference type="Pfam" id="PF00561">
    <property type="entry name" value="Abhydrolase_1"/>
    <property type="match status" value="1"/>
</dbReference>
<dbReference type="AlphaFoldDB" id="A0A255GFJ4"/>
<protein>
    <recommendedName>
        <fullName evidence="1">AB hydrolase-1 domain-containing protein</fullName>
    </recommendedName>
</protein>
<dbReference type="Proteomes" id="UP000215896">
    <property type="component" value="Unassembled WGS sequence"/>
</dbReference>
<proteinExistence type="predicted"/>
<dbReference type="EMBL" id="NMVO01000012">
    <property type="protein sequence ID" value="OYO14620.1"/>
    <property type="molecule type" value="Genomic_DNA"/>
</dbReference>
<dbReference type="Gene3D" id="3.40.50.1820">
    <property type="entry name" value="alpha/beta hydrolase"/>
    <property type="match status" value="1"/>
</dbReference>
<dbReference type="SUPFAM" id="SSF53474">
    <property type="entry name" value="alpha/beta-Hydrolases"/>
    <property type="match status" value="1"/>
</dbReference>
<sequence>MSVVPTDPTAQTLRLPDGRSLGFADYGTPTGVPMLFLHGQPGSRLIGALMDGAAREVGVRLIAVDRPGIGLSDSVGERTHSQFAGDLSGALEVLGLGPTPIVAWSAGGAYALAWAAARPELVPAVGVLGGVGPGGALDGAWSALKNRLGVPTGVLKMPAEAWSVTLSRTWLKTRSAAGERVELATDVAPILARGFREGVRQGTAAARLETRLLGGDWDFDPATVRVPVWLWHGKDDALVPWSQTRELAARIPDARSTLIPGEGHVSLLVNHGAEILTTMLRV</sequence>
<evidence type="ECO:0000259" key="1">
    <source>
        <dbReference type="Pfam" id="PF00561"/>
    </source>
</evidence>
<evidence type="ECO:0000313" key="2">
    <source>
        <dbReference type="EMBL" id="OYO14620.1"/>
    </source>
</evidence>
<dbReference type="OrthoDB" id="2987348at2"/>
<accession>A0A255GFJ4</accession>
<comment type="caution">
    <text evidence="2">The sequence shown here is derived from an EMBL/GenBank/DDBJ whole genome shotgun (WGS) entry which is preliminary data.</text>
</comment>
<dbReference type="PANTHER" id="PTHR43433">
    <property type="entry name" value="HYDROLASE, ALPHA/BETA FOLD FAMILY PROTEIN"/>
    <property type="match status" value="1"/>
</dbReference>
<dbReference type="InterPro" id="IPR000073">
    <property type="entry name" value="AB_hydrolase_1"/>
</dbReference>
<dbReference type="InterPro" id="IPR029058">
    <property type="entry name" value="AB_hydrolase_fold"/>
</dbReference>
<feature type="domain" description="AB hydrolase-1" evidence="1">
    <location>
        <begin position="33"/>
        <end position="269"/>
    </location>
</feature>
<keyword evidence="3" id="KW-1185">Reference proteome</keyword>
<dbReference type="GO" id="GO:0003824">
    <property type="term" value="F:catalytic activity"/>
    <property type="evidence" value="ECO:0007669"/>
    <property type="project" value="UniProtKB-ARBA"/>
</dbReference>
<dbReference type="PANTHER" id="PTHR43433:SF5">
    <property type="entry name" value="AB HYDROLASE-1 DOMAIN-CONTAINING PROTEIN"/>
    <property type="match status" value="1"/>
</dbReference>
<evidence type="ECO:0000313" key="3">
    <source>
        <dbReference type="Proteomes" id="UP000215896"/>
    </source>
</evidence>
<organism evidence="2 3">
    <name type="scientific">Enemella evansiae</name>
    <dbReference type="NCBI Taxonomy" id="2016499"/>
    <lineage>
        <taxon>Bacteria</taxon>
        <taxon>Bacillati</taxon>
        <taxon>Actinomycetota</taxon>
        <taxon>Actinomycetes</taxon>
        <taxon>Propionibacteriales</taxon>
        <taxon>Propionibacteriaceae</taxon>
        <taxon>Enemella</taxon>
    </lineage>
</organism>
<reference evidence="2 3" key="1">
    <citation type="submission" date="2017-07" db="EMBL/GenBank/DDBJ databases">
        <title>Draft whole genome sequences of clinical Proprionibacteriaceae strains.</title>
        <authorList>
            <person name="Bernier A.-M."/>
            <person name="Bernard K."/>
            <person name="Domingo M.-C."/>
        </authorList>
    </citation>
    <scope>NUCLEOTIDE SEQUENCE [LARGE SCALE GENOMIC DNA]</scope>
    <source>
        <strain evidence="2 3">NML 030167</strain>
    </source>
</reference>
<name>A0A255GFJ4_9ACTN</name>
<dbReference type="InterPro" id="IPR050471">
    <property type="entry name" value="AB_hydrolase"/>
</dbReference>
<gene>
    <name evidence="2" type="ORF">CGZ94_08565</name>
</gene>
<dbReference type="PRINTS" id="PR00111">
    <property type="entry name" value="ABHYDROLASE"/>
</dbReference>